<dbReference type="RefSeq" id="WP_019621934.1">
    <property type="nucleotide sequence ID" value="NZ_AP014545.1"/>
</dbReference>
<keyword evidence="2 3" id="KW-0862">Zinc</keyword>
<dbReference type="SUPFAM" id="SSF57716">
    <property type="entry name" value="Glucocorticoid receptor-like (DNA-binding domain)"/>
    <property type="match status" value="1"/>
</dbReference>
<dbReference type="GO" id="GO:0008270">
    <property type="term" value="F:zinc ion binding"/>
    <property type="evidence" value="ECO:0007669"/>
    <property type="project" value="UniProtKB-UniRule"/>
</dbReference>
<accession>A0A7R6P223</accession>
<dbReference type="InterPro" id="IPR013088">
    <property type="entry name" value="Znf_NHR/GATA"/>
</dbReference>
<evidence type="ECO:0000256" key="4">
    <source>
        <dbReference type="SAM" id="MobiDB-lite"/>
    </source>
</evidence>
<dbReference type="OrthoDB" id="9809663at2"/>
<reference evidence="5 6" key="1">
    <citation type="journal article" date="2008" name="Int. J. Syst. Evol. Microbiol.">
        <title>Amphritea japonica sp. nov. and Amphritea balenae sp. nov., isolated from the sediment adjacent to sperm whale carcasses off Kagoshima, Japan.</title>
        <authorList>
            <person name="Miyazaki M."/>
            <person name="Nogi Y."/>
            <person name="Fujiwara Y."/>
            <person name="Kawato M."/>
            <person name="Nagahama T."/>
            <person name="Kubokawa K."/>
            <person name="Horikoshi K."/>
        </authorList>
    </citation>
    <scope>NUCLEOTIDE SEQUENCE [LARGE SCALE GENOMIC DNA]</scope>
    <source>
        <strain evidence="5 6">ATCC BAA-1530</strain>
    </source>
</reference>
<proteinExistence type="inferred from homology"/>
<dbReference type="GO" id="GO:0006355">
    <property type="term" value="P:regulation of DNA-templated transcription"/>
    <property type="evidence" value="ECO:0007669"/>
    <property type="project" value="InterPro"/>
</dbReference>
<dbReference type="HAMAP" id="MF_00649">
    <property type="entry name" value="DNA_gyrase_inhibitor_YacG"/>
    <property type="match status" value="1"/>
</dbReference>
<evidence type="ECO:0000256" key="1">
    <source>
        <dbReference type="ARBA" id="ARBA00022723"/>
    </source>
</evidence>
<dbReference type="InterPro" id="IPR005584">
    <property type="entry name" value="DNA_gyrase_inhibitor_YacG"/>
</dbReference>
<dbReference type="GO" id="GO:0008657">
    <property type="term" value="F:DNA topoisomerase type II (double strand cut, ATP-hydrolyzing) inhibitor activity"/>
    <property type="evidence" value="ECO:0007669"/>
    <property type="project" value="UniProtKB-UniRule"/>
</dbReference>
<organism evidence="5 6">
    <name type="scientific">Amphritea japonica ATCC BAA-1530</name>
    <dbReference type="NCBI Taxonomy" id="1278309"/>
    <lineage>
        <taxon>Bacteria</taxon>
        <taxon>Pseudomonadati</taxon>
        <taxon>Pseudomonadota</taxon>
        <taxon>Gammaproteobacteria</taxon>
        <taxon>Oceanospirillales</taxon>
        <taxon>Oceanospirillaceae</taxon>
        <taxon>Amphritea</taxon>
    </lineage>
</organism>
<evidence type="ECO:0000256" key="3">
    <source>
        <dbReference type="HAMAP-Rule" id="MF_00649"/>
    </source>
</evidence>
<dbReference type="Pfam" id="PF03884">
    <property type="entry name" value="YacG"/>
    <property type="match status" value="1"/>
</dbReference>
<comment type="function">
    <text evidence="3">Inhibits all the catalytic activities of DNA gyrase by preventing its interaction with DNA. Acts by binding directly to the C-terminal domain of GyrB, which probably disrupts DNA binding by the gyrase.</text>
</comment>
<keyword evidence="6" id="KW-1185">Reference proteome</keyword>
<comment type="cofactor">
    <cofactor evidence="3">
        <name>Zn(2+)</name>
        <dbReference type="ChEBI" id="CHEBI:29105"/>
    </cofactor>
    <text evidence="3">Binds 1 zinc ion.</text>
</comment>
<dbReference type="PANTHER" id="PTHR36150:SF1">
    <property type="entry name" value="DNA GYRASE INHIBITOR YACG"/>
    <property type="match status" value="1"/>
</dbReference>
<evidence type="ECO:0000313" key="5">
    <source>
        <dbReference type="EMBL" id="BBB25519.1"/>
    </source>
</evidence>
<keyword evidence="1 3" id="KW-0479">Metal-binding</keyword>
<comment type="subunit">
    <text evidence="3">Interacts with GyrB.</text>
</comment>
<feature type="binding site" evidence="3">
    <location>
        <position position="14"/>
    </location>
    <ligand>
        <name>Zn(2+)</name>
        <dbReference type="ChEBI" id="CHEBI:29105"/>
    </ligand>
</feature>
<evidence type="ECO:0000256" key="2">
    <source>
        <dbReference type="ARBA" id="ARBA00022833"/>
    </source>
</evidence>
<dbReference type="Gene3D" id="3.30.50.10">
    <property type="entry name" value="Erythroid Transcription Factor GATA-1, subunit A"/>
    <property type="match status" value="1"/>
</dbReference>
<name>A0A7R6P223_9GAMM</name>
<dbReference type="AlphaFoldDB" id="A0A7R6P223"/>
<feature type="binding site" evidence="3">
    <location>
        <position position="33"/>
    </location>
    <ligand>
        <name>Zn(2+)</name>
        <dbReference type="ChEBI" id="CHEBI:29105"/>
    </ligand>
</feature>
<comment type="similarity">
    <text evidence="3">Belongs to the DNA gyrase inhibitor YacG family.</text>
</comment>
<feature type="binding site" evidence="3">
    <location>
        <position position="17"/>
    </location>
    <ligand>
        <name>Zn(2+)</name>
        <dbReference type="ChEBI" id="CHEBI:29105"/>
    </ligand>
</feature>
<protein>
    <recommendedName>
        <fullName evidence="3">DNA gyrase inhibitor YacG</fullName>
    </recommendedName>
</protein>
<dbReference type="NCBIfam" id="NF001638">
    <property type="entry name" value="PRK00418.1"/>
    <property type="match status" value="1"/>
</dbReference>
<feature type="binding site" evidence="3">
    <location>
        <position position="37"/>
    </location>
    <ligand>
        <name>Zn(2+)</name>
        <dbReference type="ChEBI" id="CHEBI:29105"/>
    </ligand>
</feature>
<dbReference type="Proteomes" id="UP000595663">
    <property type="component" value="Chromosome"/>
</dbReference>
<evidence type="ECO:0000313" key="6">
    <source>
        <dbReference type="Proteomes" id="UP000595663"/>
    </source>
</evidence>
<feature type="region of interest" description="Disordered" evidence="4">
    <location>
        <begin position="56"/>
        <end position="79"/>
    </location>
</feature>
<gene>
    <name evidence="3" type="primary">yacG</name>
    <name evidence="5" type="ORF">AMJAP_0922</name>
</gene>
<dbReference type="PANTHER" id="PTHR36150">
    <property type="entry name" value="DNA GYRASE INHIBITOR YACG"/>
    <property type="match status" value="1"/>
</dbReference>
<sequence length="79" mass="8960">MANPTQTKKPLVACPSCSKQLEWNTANTFRPFCSERCKLIDLGAWASEEYKVAAEPSVDDYSSSFDDPESQEYQDRPLH</sequence>
<dbReference type="EMBL" id="AP014545">
    <property type="protein sequence ID" value="BBB25519.1"/>
    <property type="molecule type" value="Genomic_DNA"/>
</dbReference>
<dbReference type="KEGG" id="ajp:AMJAP_0922"/>